<sequence length="54" mass="6393">MYDELLKEVEDWLNQAHLSDEMTKILDIIIKIKTIQMMDVSAELVTESRRVSRN</sequence>
<dbReference type="AlphaFoldDB" id="A0A6M3KCG8"/>
<gene>
    <name evidence="1" type="ORF">MM415A00919_0002</name>
</gene>
<reference evidence="1" key="1">
    <citation type="submission" date="2020-03" db="EMBL/GenBank/DDBJ databases">
        <title>The deep terrestrial virosphere.</title>
        <authorList>
            <person name="Holmfeldt K."/>
            <person name="Nilsson E."/>
            <person name="Simone D."/>
            <person name="Lopez-Fernandez M."/>
            <person name="Wu X."/>
            <person name="de Brujin I."/>
            <person name="Lundin D."/>
            <person name="Andersson A."/>
            <person name="Bertilsson S."/>
            <person name="Dopson M."/>
        </authorList>
    </citation>
    <scope>NUCLEOTIDE SEQUENCE</scope>
    <source>
        <strain evidence="1">MM415A00919</strain>
    </source>
</reference>
<organism evidence="1">
    <name type="scientific">viral metagenome</name>
    <dbReference type="NCBI Taxonomy" id="1070528"/>
    <lineage>
        <taxon>unclassified sequences</taxon>
        <taxon>metagenomes</taxon>
        <taxon>organismal metagenomes</taxon>
    </lineage>
</organism>
<proteinExistence type="predicted"/>
<name>A0A6M3KCG8_9ZZZZ</name>
<accession>A0A6M3KCG8</accession>
<evidence type="ECO:0000313" key="1">
    <source>
        <dbReference type="EMBL" id="QJA79305.1"/>
    </source>
</evidence>
<dbReference type="EMBL" id="MT142376">
    <property type="protein sequence ID" value="QJA79305.1"/>
    <property type="molecule type" value="Genomic_DNA"/>
</dbReference>
<protein>
    <submittedName>
        <fullName evidence="1">Uncharacterized protein</fullName>
    </submittedName>
</protein>